<keyword evidence="2" id="KW-1185">Reference proteome</keyword>
<organism evidence="1 2">
    <name type="scientific">Sphingomonas corticis</name>
    <dbReference type="NCBI Taxonomy" id="2722791"/>
    <lineage>
        <taxon>Bacteria</taxon>
        <taxon>Pseudomonadati</taxon>
        <taxon>Pseudomonadota</taxon>
        <taxon>Alphaproteobacteria</taxon>
        <taxon>Sphingomonadales</taxon>
        <taxon>Sphingomonadaceae</taxon>
        <taxon>Sphingomonas</taxon>
    </lineage>
</organism>
<dbReference type="EMBL" id="JAAVJH010000006">
    <property type="protein sequence ID" value="NJR79144.1"/>
    <property type="molecule type" value="Genomic_DNA"/>
</dbReference>
<gene>
    <name evidence="1" type="ORF">HBH26_11165</name>
</gene>
<evidence type="ECO:0000313" key="2">
    <source>
        <dbReference type="Proteomes" id="UP000732399"/>
    </source>
</evidence>
<protein>
    <recommendedName>
        <fullName evidence="3">STAS/SEC14 domain-containing protein</fullName>
    </recommendedName>
</protein>
<evidence type="ECO:0000313" key="1">
    <source>
        <dbReference type="EMBL" id="NJR79144.1"/>
    </source>
</evidence>
<name>A0ABX1CMH7_9SPHN</name>
<dbReference type="Gene3D" id="3.40.50.10600">
    <property type="entry name" value="SpoIIaa-like domains"/>
    <property type="match status" value="1"/>
</dbReference>
<proteinExistence type="predicted"/>
<evidence type="ECO:0008006" key="3">
    <source>
        <dbReference type="Google" id="ProtNLM"/>
    </source>
</evidence>
<dbReference type="Proteomes" id="UP000732399">
    <property type="component" value="Unassembled WGS sequence"/>
</dbReference>
<dbReference type="RefSeq" id="WP_168134684.1">
    <property type="nucleotide sequence ID" value="NZ_JAAVJH010000006.1"/>
</dbReference>
<dbReference type="InterPro" id="IPR038396">
    <property type="entry name" value="SpoIIAA-like_sf"/>
</dbReference>
<comment type="caution">
    <text evidence="1">The sequence shown here is derived from an EMBL/GenBank/DDBJ whole genome shotgun (WGS) entry which is preliminary data.</text>
</comment>
<reference evidence="1 2" key="1">
    <citation type="submission" date="2020-03" db="EMBL/GenBank/DDBJ databases">
        <authorList>
            <person name="Wang L."/>
            <person name="He N."/>
            <person name="Li Y."/>
            <person name="Fang Y."/>
            <person name="Zhang F."/>
        </authorList>
    </citation>
    <scope>NUCLEOTIDE SEQUENCE [LARGE SCALE GENOMIC DNA]</scope>
    <source>
        <strain evidence="1 2">36D10-4-7</strain>
    </source>
</reference>
<sequence>MFEISTEPQHKLVRLRLTGMLTRDGVADLYRQEHAAIAAMGCRLGDHLCIVDLTDCPLQIQDVASAFQSEIGSEGKARRLAMYTGRALARMQARRIAGARDDVAIFEHREEAEAWLLAGGDGQAG</sequence>
<accession>A0ABX1CMH7</accession>